<proteinExistence type="inferred from homology"/>
<comment type="caution">
    <text evidence="10">The sequence shown here is derived from an EMBL/GenBank/DDBJ whole genome shotgun (WGS) entry which is preliminary data.</text>
</comment>
<keyword evidence="5" id="KW-0808">Transferase</keyword>
<reference evidence="10" key="1">
    <citation type="journal article" date="2021" name="Nat. Commun.">
        <title>Genetic determinants of endophytism in the Arabidopsis root mycobiome.</title>
        <authorList>
            <person name="Mesny F."/>
            <person name="Miyauchi S."/>
            <person name="Thiergart T."/>
            <person name="Pickel B."/>
            <person name="Atanasova L."/>
            <person name="Karlsson M."/>
            <person name="Huettel B."/>
            <person name="Barry K.W."/>
            <person name="Haridas S."/>
            <person name="Chen C."/>
            <person name="Bauer D."/>
            <person name="Andreopoulos W."/>
            <person name="Pangilinan J."/>
            <person name="LaButti K."/>
            <person name="Riley R."/>
            <person name="Lipzen A."/>
            <person name="Clum A."/>
            <person name="Drula E."/>
            <person name="Henrissat B."/>
            <person name="Kohler A."/>
            <person name="Grigoriev I.V."/>
            <person name="Martin F.M."/>
            <person name="Hacquard S."/>
        </authorList>
    </citation>
    <scope>NUCLEOTIDE SEQUENCE</scope>
    <source>
        <strain evidence="10">MPI-CAGE-CH-0243</strain>
    </source>
</reference>
<dbReference type="Pfam" id="PF16575">
    <property type="entry name" value="CLP1_P"/>
    <property type="match status" value="1"/>
</dbReference>
<comment type="function">
    <text evidence="1">Polynucleotide 5'-kinase involved in rRNA processing.</text>
</comment>
<dbReference type="InterPro" id="IPR045116">
    <property type="entry name" value="Clp1/Grc3"/>
</dbReference>
<evidence type="ECO:0000256" key="6">
    <source>
        <dbReference type="ARBA" id="ARBA00022741"/>
    </source>
</evidence>
<sequence length="649" mass="72711">MAGKRRRDGSLVLESQVQGSENGQVIPISAIAAAKLKLRSPESNAVHTAVPVDPHVQQIESDYEELESDHESPEAYHNLKLCTWQHDEKNVLSESADQLTVSLNRNLTISLIGCYYFVVRKGAISINGANFASNMQKGLVAPTYRAFVPSTHPISIIRGLDGRNEIQFLIYKEPTPFRSISPLYARIWNAEAAGKTQRSFSIVTESRTDPLQRAIFPEIVPEDWTRQIEDCANNQSVTLISGDSLTGKSTFAKRLLNRLLTGFGKNARPLPAVYYLDLDANKPEYSPHGQISLVLVKEVNLGPSFTHPCTVPFITGKNQTVRAHSLPTGDIPDLQDYFLACVQNLFQTYDALRHREPGPLIINLPGWLADFDVVLRIMSYVKPHQIVYLYDLESVDEHAAAKLEAFGALSRKMGFTFHQVSAQTNPNTPSHSEAELRSMHMLSYFHFTGLKGSEGAHPTWNPKPLSYMTPWELHYEETPASGQNFSGFLTLGAWVEPSQLATLLNGSIVQIVETEDESIQQQFGSFPRTKKLRLPYFDKSENGMVNTLNPRTSRLVCTALLRGFNPLQRVAQILVPKSHETLMHGLVPEKTVLVFGACEHPEWAYTEDAYHDMFQKATDKGTVPWVAAASLVEKMGYMNTTRRVRKFQQ</sequence>
<keyword evidence="6" id="KW-0547">Nucleotide-binding</keyword>
<evidence type="ECO:0000256" key="1">
    <source>
        <dbReference type="ARBA" id="ARBA00003798"/>
    </source>
</evidence>
<keyword evidence="11" id="KW-1185">Reference proteome</keyword>
<dbReference type="EMBL" id="JAGMWT010000001">
    <property type="protein sequence ID" value="KAH7138044.1"/>
    <property type="molecule type" value="Genomic_DNA"/>
</dbReference>
<evidence type="ECO:0000256" key="3">
    <source>
        <dbReference type="ARBA" id="ARBA00018706"/>
    </source>
</evidence>
<dbReference type="GO" id="GO:0000448">
    <property type="term" value="P:cleavage in ITS2 between 5.8S rRNA and LSU-rRNA of tricistronic rRNA transcript (SSU-rRNA, 5.8S rRNA, LSU-rRNA)"/>
    <property type="evidence" value="ECO:0007669"/>
    <property type="project" value="TreeGrafter"/>
</dbReference>
<accession>A0A9P9EJ50</accession>
<evidence type="ECO:0000259" key="9">
    <source>
        <dbReference type="Pfam" id="PF16575"/>
    </source>
</evidence>
<keyword evidence="8" id="KW-0067">ATP-binding</keyword>
<dbReference type="GO" id="GO:0005524">
    <property type="term" value="F:ATP binding"/>
    <property type="evidence" value="ECO:0007669"/>
    <property type="project" value="UniProtKB-KW"/>
</dbReference>
<name>A0A9P9EJ50_9PLEO</name>
<gene>
    <name evidence="10" type="ORF">B0J11DRAFT_500291</name>
</gene>
<dbReference type="AlphaFoldDB" id="A0A9P9EJ50"/>
<feature type="domain" description="Clp1 P-loop" evidence="9">
    <location>
        <begin position="242"/>
        <end position="446"/>
    </location>
</feature>
<dbReference type="Proteomes" id="UP000700596">
    <property type="component" value="Unassembled WGS sequence"/>
</dbReference>
<organism evidence="10 11">
    <name type="scientific">Dendryphion nanum</name>
    <dbReference type="NCBI Taxonomy" id="256645"/>
    <lineage>
        <taxon>Eukaryota</taxon>
        <taxon>Fungi</taxon>
        <taxon>Dikarya</taxon>
        <taxon>Ascomycota</taxon>
        <taxon>Pezizomycotina</taxon>
        <taxon>Dothideomycetes</taxon>
        <taxon>Pleosporomycetidae</taxon>
        <taxon>Pleosporales</taxon>
        <taxon>Torulaceae</taxon>
        <taxon>Dendryphion</taxon>
    </lineage>
</organism>
<evidence type="ECO:0000256" key="7">
    <source>
        <dbReference type="ARBA" id="ARBA00022777"/>
    </source>
</evidence>
<protein>
    <recommendedName>
        <fullName evidence="4">Polynucleotide 5'-hydroxyl-kinase GRC3</fullName>
    </recommendedName>
    <alternativeName>
        <fullName evidence="3">Polynucleotide 5'-hydroxyl-kinase grc3</fullName>
    </alternativeName>
</protein>
<evidence type="ECO:0000256" key="2">
    <source>
        <dbReference type="ARBA" id="ARBA00011003"/>
    </source>
</evidence>
<keyword evidence="7" id="KW-0418">Kinase</keyword>
<comment type="similarity">
    <text evidence="2">Belongs to the Clp1 family. NOL9/GRC3 subfamily.</text>
</comment>
<evidence type="ECO:0000313" key="11">
    <source>
        <dbReference type="Proteomes" id="UP000700596"/>
    </source>
</evidence>
<dbReference type="Gene3D" id="3.40.50.300">
    <property type="entry name" value="P-loop containing nucleotide triphosphate hydrolases"/>
    <property type="match status" value="1"/>
</dbReference>
<dbReference type="OrthoDB" id="4054781at2759"/>
<evidence type="ECO:0000256" key="8">
    <source>
        <dbReference type="ARBA" id="ARBA00022840"/>
    </source>
</evidence>
<evidence type="ECO:0000313" key="10">
    <source>
        <dbReference type="EMBL" id="KAH7138044.1"/>
    </source>
</evidence>
<evidence type="ECO:0000256" key="4">
    <source>
        <dbReference type="ARBA" id="ARBA00019824"/>
    </source>
</evidence>
<dbReference type="GO" id="GO:0005634">
    <property type="term" value="C:nucleus"/>
    <property type="evidence" value="ECO:0007669"/>
    <property type="project" value="TreeGrafter"/>
</dbReference>
<dbReference type="InterPro" id="IPR027417">
    <property type="entry name" value="P-loop_NTPase"/>
</dbReference>
<dbReference type="GO" id="GO:0051731">
    <property type="term" value="F:polynucleotide 5'-hydroxyl-kinase activity"/>
    <property type="evidence" value="ECO:0007669"/>
    <property type="project" value="InterPro"/>
</dbReference>
<dbReference type="PANTHER" id="PTHR12755">
    <property type="entry name" value="CLEAVAGE/POLYADENYLATION FACTOR IA SUBUNIT CLP1P"/>
    <property type="match status" value="1"/>
</dbReference>
<dbReference type="InterPro" id="IPR032319">
    <property type="entry name" value="CLP1_P"/>
</dbReference>
<dbReference type="PANTHER" id="PTHR12755:SF3">
    <property type="entry name" value="POLYNUCLEOTIDE 5'-HYDROXYL-KINASE NOL9"/>
    <property type="match status" value="1"/>
</dbReference>
<evidence type="ECO:0000256" key="5">
    <source>
        <dbReference type="ARBA" id="ARBA00022679"/>
    </source>
</evidence>